<feature type="domain" description="ATP-grasp" evidence="2">
    <location>
        <begin position="1320"/>
        <end position="1575"/>
    </location>
</feature>
<protein>
    <submittedName>
        <fullName evidence="3">D-alanine-D-alanine ligase-like ATP-grasp enzyme</fullName>
    </submittedName>
</protein>
<keyword evidence="4" id="KW-1185">Reference proteome</keyword>
<dbReference type="EMBL" id="JACGXG010000010">
    <property type="protein sequence ID" value="MBA8853339.1"/>
    <property type="molecule type" value="Genomic_DNA"/>
</dbReference>
<dbReference type="InterPro" id="IPR011761">
    <property type="entry name" value="ATP-grasp"/>
</dbReference>
<dbReference type="InterPro" id="IPR008928">
    <property type="entry name" value="6-hairpin_glycosidase_sf"/>
</dbReference>
<dbReference type="InterPro" id="IPR005479">
    <property type="entry name" value="CPAse_ATP-bd"/>
</dbReference>
<dbReference type="Pfam" id="PF14398">
    <property type="entry name" value="ATPgrasp_YheCD"/>
    <property type="match status" value="1"/>
</dbReference>
<dbReference type="Gene3D" id="3.30.470.20">
    <property type="entry name" value="ATP-grasp fold, B domain"/>
    <property type="match status" value="5"/>
</dbReference>
<dbReference type="Gene3D" id="1.50.10.10">
    <property type="match status" value="1"/>
</dbReference>
<comment type="caution">
    <text evidence="3">The sequence shown here is derived from an EMBL/GenBank/DDBJ whole genome shotgun (WGS) entry which is preliminary data.</text>
</comment>
<proteinExistence type="predicted"/>
<keyword evidence="1" id="KW-0067">ATP-binding</keyword>
<dbReference type="Pfam" id="PF02786">
    <property type="entry name" value="CPSase_L_D2"/>
    <property type="match status" value="1"/>
</dbReference>
<keyword evidence="1" id="KW-0547">Nucleotide-binding</keyword>
<reference evidence="3 4" key="1">
    <citation type="submission" date="2020-07" db="EMBL/GenBank/DDBJ databases">
        <title>Genomic Encyclopedia of Type Strains, Phase IV (KMG-V): Genome sequencing to study the core and pangenomes of soil and plant-associated prokaryotes.</title>
        <authorList>
            <person name="Whitman W."/>
        </authorList>
    </citation>
    <scope>NUCLEOTIDE SEQUENCE [LARGE SCALE GENOMIC DNA]</scope>
    <source>
        <strain evidence="3 4">RH4WT92</strain>
    </source>
</reference>
<sequence length="1590" mass="177508">MNAKQLAARWLRIDWVEKVHKTTWRDLRAMLAQVKRNYFRFGLALDQGLRFAFTEQELNANAMLYGGNSLAHAVVNEKNFAFYARTKYPALPFDLFKDDDEVFVFSTKGVFCDESGNLVILEGAGPDTGRRRIDQLTADDVLSLIRNSSDYLARQVKEDGTFIYGYHPCFDRPIEAYNTLRHASTTYSMIEAWEVTRDETLRAAIERSLACLCNRLIQNCRLPDDTQAAFLTDDNGEIKLGGNAVAILALTKYSVVSGCNDFLPLAQKLANGIRFMQDPVDGSFVHVLNYPDLSVKERFRTIYYEGEAAFGLMRLYEITQEPTLLEVVEKAFEHFIANDHWKHHDHWLSYCVNELTRYRPEERYYRFGIRNFVTYLDFVLERITTFPTLLELMMAAERMLTRIWERPEYQHLLDEIDFAKFYRALHTRAQYLLNGHFWPEFAMYYRNPERILGSFFIRHHAFRVRIDDVEHYLSGFIAYRDFLLRGGTPSFVAEEKPKKPIRPTVLNPSSIGFLMYPETPKGFVEVRKLAEKSSRKGLSVFYASYKDARIENGKLNGYAFRGGRWVKADFDVPAIIENAPPRKPAENNLFAELSAITFLTCHKLGGKQKTLSLLDADPATREWLIPSATLSLEKLQEALERDGKAIIKPYRSNRGRGVFLLEEEPDGTVLARTNSSVTRMDEAELQAFVEQRCAGHWMLQKYVASTKANGRAYDIRVPLFRSVGGTWQAARIYARLGAGDITSNLATGGSNHDAHAFLSDLFGENTANSLVEILEYASKQIAEVLQKSYPFLIDALGCDFGIENGKPYLFEVNSYPGMKGCLETGTDLKSDYYATLSAGWRQTGSITVLNRKEDFGWLESFHPSCQPHGEPTAEPVCEIEAATEANRRLLQQVIAQGENDFSRSRLLKPGIGNPAYWLIASEARRRGYQSKIVSNTHLEISGDNGLFAIFSPNSPNLSFATGKATQNKESTRKLLLRANLPAPTGKAFRDKDAALSYFLEKRSPQVVKPLLGSGGVGVTTGVTSSVQFEKAWNRASGGKRSVIVEDFATGDELRLIVLDGDTVAAVCRMPAYVIGDGASTIAQLVAAKNARRKNNPLMRVYPISQFDHLENERRQGLDHVPKRNEFVRLSSVSNVALGGEAVSLVDVLHPSFFELARRTFEAFPGATQLGLDVIARDFGADAFEDNATIIEVNRDPAIGTPRFAAYGPPAVDIPAKLLDFVERRHAVAMREASHVGRQACVVPAPAYEPLTGSKPFPRNYRLQARLLRDAALSRGLDVEALTPDITTISGLRSKRLFCFGIPDATLQAARRASNNKEQTKRLLRAAEINTPNGTVFGVADMKQAWSFAVECGLPVVVKPLIGSGGKGVFTDISSIKDFEVAWKSAAEAGAAKIIVESYIAGNDYRLFVVQNSLVAVARREPAYVLGDGVATIAELIAQKNIARKSNPYHGAKLIVLTDLMLRNLERLGLSDTSVLEAGHRLQLHTVANIGSGGESIDVTEQVHPDWAAIAVRARKAVFDAYHAGIDLLAEDITRAPGDQRWSIIEVNTNPDFGVNHFPMHGQGRDVAGVLIESLFERRVDHVREPVPTEA</sequence>
<evidence type="ECO:0000259" key="2">
    <source>
        <dbReference type="PROSITE" id="PS50975"/>
    </source>
</evidence>
<feature type="domain" description="ATP-grasp" evidence="2">
    <location>
        <begin position="972"/>
        <end position="1222"/>
    </location>
</feature>
<evidence type="ECO:0000313" key="4">
    <source>
        <dbReference type="Proteomes" id="UP000578622"/>
    </source>
</evidence>
<name>A0ABR6AVJ6_9HYPH</name>
<accession>A0ABR6AVJ6</accession>
<dbReference type="InterPro" id="IPR026838">
    <property type="entry name" value="YheC/D"/>
</dbReference>
<dbReference type="PROSITE" id="PS50975">
    <property type="entry name" value="ATP_GRASP"/>
    <property type="match status" value="2"/>
</dbReference>
<dbReference type="PANTHER" id="PTHR21621">
    <property type="entry name" value="RIBOSOMAL PROTEIN S6 MODIFICATION PROTEIN"/>
    <property type="match status" value="1"/>
</dbReference>
<organism evidence="3 4">
    <name type="scientific">Brucella intermedia</name>
    <dbReference type="NCBI Taxonomy" id="94625"/>
    <lineage>
        <taxon>Bacteria</taxon>
        <taxon>Pseudomonadati</taxon>
        <taxon>Pseudomonadota</taxon>
        <taxon>Alphaproteobacteria</taxon>
        <taxon>Hyphomicrobiales</taxon>
        <taxon>Brucellaceae</taxon>
        <taxon>Brucella/Ochrobactrum group</taxon>
        <taxon>Brucella</taxon>
    </lineage>
</organism>
<dbReference type="Proteomes" id="UP000578622">
    <property type="component" value="Unassembled WGS sequence"/>
</dbReference>
<dbReference type="InterPro" id="IPR012341">
    <property type="entry name" value="6hp_glycosidase-like_sf"/>
</dbReference>
<dbReference type="SUPFAM" id="SSF48208">
    <property type="entry name" value="Six-hairpin glycosidases"/>
    <property type="match status" value="1"/>
</dbReference>
<gene>
    <name evidence="3" type="ORF">FHW20_004319</name>
</gene>
<dbReference type="PANTHER" id="PTHR21621:SF0">
    <property type="entry name" value="BETA-CITRYLGLUTAMATE SYNTHASE B-RELATED"/>
    <property type="match status" value="1"/>
</dbReference>
<dbReference type="RefSeq" id="WP_162713551.1">
    <property type="nucleotide sequence ID" value="NZ_JACGXG010000010.1"/>
</dbReference>
<evidence type="ECO:0000256" key="1">
    <source>
        <dbReference type="PROSITE-ProRule" id="PRU00409"/>
    </source>
</evidence>
<dbReference type="SUPFAM" id="SSF56059">
    <property type="entry name" value="Glutathione synthetase ATP-binding domain-like"/>
    <property type="match status" value="3"/>
</dbReference>
<evidence type="ECO:0000313" key="3">
    <source>
        <dbReference type="EMBL" id="MBA8853339.1"/>
    </source>
</evidence>